<feature type="transmembrane region" description="Helical" evidence="6">
    <location>
        <begin position="178"/>
        <end position="200"/>
    </location>
</feature>
<feature type="compositionally biased region" description="Polar residues" evidence="5">
    <location>
        <begin position="217"/>
        <end position="226"/>
    </location>
</feature>
<evidence type="ECO:0000256" key="1">
    <source>
        <dbReference type="ARBA" id="ARBA00004167"/>
    </source>
</evidence>
<feature type="region of interest" description="Disordered" evidence="5">
    <location>
        <begin position="212"/>
        <end position="243"/>
    </location>
</feature>
<dbReference type="GO" id="GO:0016020">
    <property type="term" value="C:membrane"/>
    <property type="evidence" value="ECO:0007669"/>
    <property type="project" value="UniProtKB-SubCell"/>
</dbReference>
<evidence type="ECO:0000313" key="7">
    <source>
        <dbReference type="EMBL" id="KAF4968645.1"/>
    </source>
</evidence>
<keyword evidence="4 6" id="KW-0472">Membrane</keyword>
<dbReference type="InterPro" id="IPR051694">
    <property type="entry name" value="Immunoregulatory_rcpt-like"/>
</dbReference>
<evidence type="ECO:0000313" key="8">
    <source>
        <dbReference type="Proteomes" id="UP000622797"/>
    </source>
</evidence>
<dbReference type="Proteomes" id="UP000622797">
    <property type="component" value="Unassembled WGS sequence"/>
</dbReference>
<comment type="caution">
    <text evidence="7">The sequence shown here is derived from an EMBL/GenBank/DDBJ whole genome shotgun (WGS) entry which is preliminary data.</text>
</comment>
<keyword evidence="3 6" id="KW-1133">Transmembrane helix</keyword>
<dbReference type="PANTHER" id="PTHR15549:SF6">
    <property type="entry name" value="MID2 DOMAIN-CONTAINING PROTEIN"/>
    <property type="match status" value="1"/>
</dbReference>
<dbReference type="AlphaFoldDB" id="A0A8H4XBU3"/>
<keyword evidence="8" id="KW-1185">Reference proteome</keyword>
<protein>
    <submittedName>
        <fullName evidence="7">Uncharacterized protein</fullName>
    </submittedName>
</protein>
<evidence type="ECO:0000256" key="6">
    <source>
        <dbReference type="SAM" id="Phobius"/>
    </source>
</evidence>
<dbReference type="OrthoDB" id="3945612at2759"/>
<proteinExistence type="predicted"/>
<accession>A0A8H4XBU3</accession>
<dbReference type="PANTHER" id="PTHR15549">
    <property type="entry name" value="PAIRED IMMUNOGLOBULIN-LIKE TYPE 2 RECEPTOR"/>
    <property type="match status" value="1"/>
</dbReference>
<dbReference type="EMBL" id="JABEXW010000192">
    <property type="protein sequence ID" value="KAF4968645.1"/>
    <property type="molecule type" value="Genomic_DNA"/>
</dbReference>
<gene>
    <name evidence="7" type="ORF">FSARC_4020</name>
</gene>
<evidence type="ECO:0000256" key="3">
    <source>
        <dbReference type="ARBA" id="ARBA00022989"/>
    </source>
</evidence>
<dbReference type="GO" id="GO:0071944">
    <property type="term" value="C:cell periphery"/>
    <property type="evidence" value="ECO:0007669"/>
    <property type="project" value="UniProtKB-ARBA"/>
</dbReference>
<name>A0A8H4XBU3_9HYPO</name>
<evidence type="ECO:0000256" key="2">
    <source>
        <dbReference type="ARBA" id="ARBA00022692"/>
    </source>
</evidence>
<reference evidence="7" key="1">
    <citation type="journal article" date="2020" name="BMC Genomics">
        <title>Correction to: Identification and distribution of gene clusters required for synthesis of sphingolipid metabolism inhibitors in diverse species of the filamentous fungus Fusarium.</title>
        <authorList>
            <person name="Kim H.S."/>
            <person name="Lohmar J.M."/>
            <person name="Busman M."/>
            <person name="Brown D.W."/>
            <person name="Naumann T.A."/>
            <person name="Divon H.H."/>
            <person name="Lysoe E."/>
            <person name="Uhlig S."/>
            <person name="Proctor R.H."/>
        </authorList>
    </citation>
    <scope>NUCLEOTIDE SEQUENCE</scope>
    <source>
        <strain evidence="7">NRRL 20472</strain>
    </source>
</reference>
<sequence>MPDPLYDWKFAGNASNPRCPNINWDCNPPNACASHPDTLRGYCCDAVAHGNCWNWGDAGHDPEYTKLCSDDEKLKNWRCERKSEVCSGVEGFCEIQDKKELNVLPEIGSSVLQKLYSSMYSANTSATYLSFDPSTLLAATQTSSLTAQSEAATSTSTESSTAATSNAVENKGGLSGGAIGGIVAGSIVGVALLGLGVWLFKKRRRGEGVIKAYHAGNSKSDASPQRTEGELDSRPISELPTSR</sequence>
<organism evidence="7 8">
    <name type="scientific">Fusarium sarcochroum</name>
    <dbReference type="NCBI Taxonomy" id="1208366"/>
    <lineage>
        <taxon>Eukaryota</taxon>
        <taxon>Fungi</taxon>
        <taxon>Dikarya</taxon>
        <taxon>Ascomycota</taxon>
        <taxon>Pezizomycotina</taxon>
        <taxon>Sordariomycetes</taxon>
        <taxon>Hypocreomycetidae</taxon>
        <taxon>Hypocreales</taxon>
        <taxon>Nectriaceae</taxon>
        <taxon>Fusarium</taxon>
        <taxon>Fusarium lateritium species complex</taxon>
    </lineage>
</organism>
<keyword evidence="2 6" id="KW-0812">Transmembrane</keyword>
<reference evidence="7" key="2">
    <citation type="submission" date="2020-05" db="EMBL/GenBank/DDBJ databases">
        <authorList>
            <person name="Kim H.-S."/>
            <person name="Proctor R.H."/>
            <person name="Brown D.W."/>
        </authorList>
    </citation>
    <scope>NUCLEOTIDE SEQUENCE</scope>
    <source>
        <strain evidence="7">NRRL 20472</strain>
    </source>
</reference>
<evidence type="ECO:0000256" key="4">
    <source>
        <dbReference type="ARBA" id="ARBA00023136"/>
    </source>
</evidence>
<evidence type="ECO:0000256" key="5">
    <source>
        <dbReference type="SAM" id="MobiDB-lite"/>
    </source>
</evidence>
<comment type="subcellular location">
    <subcellularLocation>
        <location evidence="1">Membrane</location>
        <topology evidence="1">Single-pass membrane protein</topology>
    </subcellularLocation>
</comment>